<sequence length="60" mass="7045">MMPALPCVTWGLFSNGEVILLFYIWGNIVFQAFYLLSVFILCRHNTRESNWLYSQPPMSE</sequence>
<keyword evidence="1" id="KW-0812">Transmembrane</keyword>
<accession>A0A5N6UT92</accession>
<keyword evidence="1" id="KW-0472">Membrane</keyword>
<evidence type="ECO:0000313" key="3">
    <source>
        <dbReference type="Proteomes" id="UP000326950"/>
    </source>
</evidence>
<proteinExistence type="predicted"/>
<keyword evidence="1" id="KW-1133">Transmembrane helix</keyword>
<organism evidence="2 3">
    <name type="scientific">Aspergillus tamarii</name>
    <dbReference type="NCBI Taxonomy" id="41984"/>
    <lineage>
        <taxon>Eukaryota</taxon>
        <taxon>Fungi</taxon>
        <taxon>Dikarya</taxon>
        <taxon>Ascomycota</taxon>
        <taxon>Pezizomycotina</taxon>
        <taxon>Eurotiomycetes</taxon>
        <taxon>Eurotiomycetidae</taxon>
        <taxon>Eurotiales</taxon>
        <taxon>Aspergillaceae</taxon>
        <taxon>Aspergillus</taxon>
        <taxon>Aspergillus subgen. Circumdati</taxon>
    </lineage>
</organism>
<evidence type="ECO:0000313" key="2">
    <source>
        <dbReference type="EMBL" id="KAE8161261.1"/>
    </source>
</evidence>
<name>A0A5N6UT92_ASPTM</name>
<gene>
    <name evidence="2" type="ORF">BDV40DRAFT_268531</name>
</gene>
<dbReference type="EMBL" id="ML738645">
    <property type="protein sequence ID" value="KAE8161261.1"/>
    <property type="molecule type" value="Genomic_DNA"/>
</dbReference>
<feature type="transmembrane region" description="Helical" evidence="1">
    <location>
        <begin position="20"/>
        <end position="42"/>
    </location>
</feature>
<keyword evidence="3" id="KW-1185">Reference proteome</keyword>
<dbReference type="AlphaFoldDB" id="A0A5N6UT92"/>
<reference evidence="2 3" key="1">
    <citation type="submission" date="2019-04" db="EMBL/GenBank/DDBJ databases">
        <title>Friends and foes A comparative genomics study of 23 Aspergillus species from section Flavi.</title>
        <authorList>
            <consortium name="DOE Joint Genome Institute"/>
            <person name="Kjaerbolling I."/>
            <person name="Vesth T."/>
            <person name="Frisvad J.C."/>
            <person name="Nybo J.L."/>
            <person name="Theobald S."/>
            <person name="Kildgaard S."/>
            <person name="Isbrandt T."/>
            <person name="Kuo A."/>
            <person name="Sato A."/>
            <person name="Lyhne E.K."/>
            <person name="Kogle M.E."/>
            <person name="Wiebenga A."/>
            <person name="Kun R.S."/>
            <person name="Lubbers R.J."/>
            <person name="Makela M.R."/>
            <person name="Barry K."/>
            <person name="Chovatia M."/>
            <person name="Clum A."/>
            <person name="Daum C."/>
            <person name="Haridas S."/>
            <person name="He G."/>
            <person name="LaButti K."/>
            <person name="Lipzen A."/>
            <person name="Mondo S."/>
            <person name="Riley R."/>
            <person name="Salamov A."/>
            <person name="Simmons B.A."/>
            <person name="Magnuson J.K."/>
            <person name="Henrissat B."/>
            <person name="Mortensen U.H."/>
            <person name="Larsen T.O."/>
            <person name="Devries R.P."/>
            <person name="Grigoriev I.V."/>
            <person name="Machida M."/>
            <person name="Baker S.E."/>
            <person name="Andersen M.R."/>
        </authorList>
    </citation>
    <scope>NUCLEOTIDE SEQUENCE [LARGE SCALE GENOMIC DNA]</scope>
    <source>
        <strain evidence="2 3">CBS 117626</strain>
    </source>
</reference>
<evidence type="ECO:0000256" key="1">
    <source>
        <dbReference type="SAM" id="Phobius"/>
    </source>
</evidence>
<dbReference type="Proteomes" id="UP000326950">
    <property type="component" value="Unassembled WGS sequence"/>
</dbReference>
<protein>
    <submittedName>
        <fullName evidence="2">Uncharacterized protein</fullName>
    </submittedName>
</protein>